<keyword evidence="6" id="KW-1185">Reference proteome</keyword>
<dbReference type="AlphaFoldDB" id="A0AAJ0U316"/>
<evidence type="ECO:0000256" key="3">
    <source>
        <dbReference type="SAM" id="MobiDB-lite"/>
    </source>
</evidence>
<feature type="domain" description="Rhodanese" evidence="4">
    <location>
        <begin position="228"/>
        <end position="343"/>
    </location>
</feature>
<name>A0AAJ0U316_9GAMM</name>
<dbReference type="PANTHER" id="PTHR11364">
    <property type="entry name" value="THIOSULFATE SULFERTANSFERASE"/>
    <property type="match status" value="1"/>
</dbReference>
<proteinExistence type="predicted"/>
<feature type="non-terminal residue" evidence="5">
    <location>
        <position position="1"/>
    </location>
</feature>
<dbReference type="SUPFAM" id="SSF52821">
    <property type="entry name" value="Rhodanese/Cell cycle control phosphatase"/>
    <property type="match status" value="2"/>
</dbReference>
<evidence type="ECO:0000256" key="2">
    <source>
        <dbReference type="ARBA" id="ARBA00022737"/>
    </source>
</evidence>
<evidence type="ECO:0000313" key="6">
    <source>
        <dbReference type="Proteomes" id="UP001296776"/>
    </source>
</evidence>
<dbReference type="PROSITE" id="PS50206">
    <property type="entry name" value="RHODANESE_3"/>
    <property type="match status" value="2"/>
</dbReference>
<gene>
    <name evidence="5" type="ORF">CKO40_07470</name>
</gene>
<dbReference type="PANTHER" id="PTHR11364:SF27">
    <property type="entry name" value="SULFURTRANSFERASE"/>
    <property type="match status" value="1"/>
</dbReference>
<dbReference type="InterPro" id="IPR001763">
    <property type="entry name" value="Rhodanese-like_dom"/>
</dbReference>
<reference evidence="5" key="1">
    <citation type="submission" date="2017-08" db="EMBL/GenBank/DDBJ databases">
        <authorList>
            <person name="Imhoff J.F."/>
            <person name="Rahn T."/>
            <person name="Kuenzel S."/>
            <person name="Neulinger S.C."/>
        </authorList>
    </citation>
    <scope>NUCLEOTIDE SEQUENCE</scope>
    <source>
        <strain evidence="5">DSM 11080</strain>
    </source>
</reference>
<dbReference type="RefSeq" id="WP_207173477.1">
    <property type="nucleotide sequence ID" value="NZ_NRSJ01000010.1"/>
</dbReference>
<dbReference type="Pfam" id="PF00581">
    <property type="entry name" value="Rhodanese"/>
    <property type="match status" value="2"/>
</dbReference>
<reference evidence="5" key="2">
    <citation type="journal article" date="2020" name="Microorganisms">
        <title>Osmotic Adaptation and Compatible Solute Biosynthesis of Phototrophic Bacteria as Revealed from Genome Analyses.</title>
        <authorList>
            <person name="Imhoff J.F."/>
            <person name="Rahn T."/>
            <person name="Kunzel S."/>
            <person name="Keller A."/>
            <person name="Neulinger S.C."/>
        </authorList>
    </citation>
    <scope>NUCLEOTIDE SEQUENCE</scope>
    <source>
        <strain evidence="5">DSM 11080</strain>
    </source>
</reference>
<dbReference type="EMBL" id="NRSJ01000010">
    <property type="protein sequence ID" value="MBK1704381.1"/>
    <property type="molecule type" value="Genomic_DNA"/>
</dbReference>
<organism evidence="5 6">
    <name type="scientific">Halochromatium glycolicum</name>
    <dbReference type="NCBI Taxonomy" id="85075"/>
    <lineage>
        <taxon>Bacteria</taxon>
        <taxon>Pseudomonadati</taxon>
        <taxon>Pseudomonadota</taxon>
        <taxon>Gammaproteobacteria</taxon>
        <taxon>Chromatiales</taxon>
        <taxon>Chromatiaceae</taxon>
        <taxon>Halochromatium</taxon>
    </lineage>
</organism>
<protein>
    <recommendedName>
        <fullName evidence="4">Rhodanese domain-containing protein</fullName>
    </recommendedName>
</protein>
<accession>A0AAJ0U316</accession>
<dbReference type="GO" id="GO:0004792">
    <property type="term" value="F:thiosulfate-cyanide sulfurtransferase activity"/>
    <property type="evidence" value="ECO:0007669"/>
    <property type="project" value="TreeGrafter"/>
</dbReference>
<evidence type="ECO:0000259" key="4">
    <source>
        <dbReference type="PROSITE" id="PS50206"/>
    </source>
</evidence>
<dbReference type="InterPro" id="IPR036873">
    <property type="entry name" value="Rhodanese-like_dom_sf"/>
</dbReference>
<dbReference type="Gene3D" id="3.40.250.10">
    <property type="entry name" value="Rhodanese-like domain"/>
    <property type="match status" value="2"/>
</dbReference>
<dbReference type="Proteomes" id="UP001296776">
    <property type="component" value="Unassembled WGS sequence"/>
</dbReference>
<comment type="caution">
    <text evidence="5">The sequence shown here is derived from an EMBL/GenBank/DDBJ whole genome shotgun (WGS) entry which is preliminary data.</text>
</comment>
<feature type="region of interest" description="Disordered" evidence="3">
    <location>
        <begin position="100"/>
        <end position="122"/>
    </location>
</feature>
<keyword evidence="1" id="KW-0808">Transferase</keyword>
<feature type="domain" description="Rhodanese" evidence="4">
    <location>
        <begin position="74"/>
        <end position="199"/>
    </location>
</feature>
<dbReference type="InterPro" id="IPR045078">
    <property type="entry name" value="TST/MPST-like"/>
</dbReference>
<evidence type="ECO:0000256" key="1">
    <source>
        <dbReference type="ARBA" id="ARBA00022679"/>
    </source>
</evidence>
<dbReference type="SMART" id="SM00450">
    <property type="entry name" value="RHOD"/>
    <property type="match status" value="2"/>
</dbReference>
<keyword evidence="2" id="KW-0677">Repeat</keyword>
<evidence type="ECO:0000313" key="5">
    <source>
        <dbReference type="EMBL" id="MBK1704381.1"/>
    </source>
</evidence>
<dbReference type="CDD" id="cd01448">
    <property type="entry name" value="TST_Repeat_1"/>
    <property type="match status" value="1"/>
</dbReference>
<sequence>RGEQASFIKALLCSEASMRPEIFNAGLRVLSAAISEDGGNCCLVFAFLALLAPTTLADSAPPLVDADWLKASRGRSDVVVLDIQAPKEYQRFHIPGAVNAPYDRWRTQPPKSDSKAKNAEAEDTLTSMLPPIEKLESMLGELGIDNGDHLLIVPTGRGAGDLAAAARVFWTLKVLGHDRASVLDGGLIAYADSGLPLARGSEQRPATEYQANLQPELVPDAEAVRTAIANDAQPVDARSEGEFVGLYTGDEAERPGTIPGSRHLPYDWVSNDGSSKLRGPGALDALFKARGVDTDGEQIHFCHSGNRAALTWFAAYAVLGNEDALLYDGSMMEWARDDSLPISAEIELCDAC</sequence>